<keyword evidence="4" id="KW-1185">Reference proteome</keyword>
<dbReference type="OrthoDB" id="5485153at2"/>
<comment type="caution">
    <text evidence="3">The sequence shown here is derived from an EMBL/GenBank/DDBJ whole genome shotgun (WGS) entry which is preliminary data.</text>
</comment>
<dbReference type="InterPro" id="IPR001343">
    <property type="entry name" value="Hemolysn_Ca-bd"/>
</dbReference>
<dbReference type="Pfam" id="PF00353">
    <property type="entry name" value="HemolysinCabind"/>
    <property type="match status" value="4"/>
</dbReference>
<sequence length="756" mass="75033">MATVSYSWDNVVSTFTLNDFEGGNQQDVAITATAGGLGYMGTWSYGADYVEGRYVGADGTPTGGSILVNKTTAGDQYDSSAATLSNGNTVVSFTDQSTGADAVRFRIIGDGIVYRDFALPVTDQPQRESDVTALGSGGFAVAFTRDWGGGNTDVQIQRYTADGTLNGGGIQVDTSATLATDHASVAGLASGGMVVAWEQSAAAGGDHSVWFQLYDSAGAAVGGHHSIDSTGTINQDIQVAALQDGGFVVAYTDNGWGIDGTEITTRVYNADGTARSGLIRVNSGTAGDQSHAAITVLSNGYFVVGWSDADHFYYQAYDSNGTALGTNHDASTFIVEGEIAGMADGLLAVVSESTFGDSSGTAVRSWVDALVRTTVGTSANETLDGDSLRDVMNGAGGNDVLRGGGGADALDGGAGIDSASYYTGSVGVTVDLAAGTGSGGDAAGDTLSNIENVSGSQGNDVLAGNAGANVLQGWSGSDVLRGGAGADTLDGGAGADTASYYVSSIGVTVDLAAGTGSGGDAAGDRLISIENISGSQGSDVLSGNAGANVLQGWSGDDVLRGGAGADSLDGGAGVDTVSYYTSSTGVAVNLVSGAGSGGDAQGDTLVSIENVSGSQGNDSLVGNSGANVLQGWNGNDVLTGGGGKDTLTGGAGADRFVYGSILQSPVGAGADRITDFSHAQGDRIDLSAIDANTGVAGDQGFSFIGTALFTGSAGQLRYATSGGVTTIAGDVDGDKVSDFHIQLTGTIALVAADFVL</sequence>
<dbReference type="GO" id="GO:0005509">
    <property type="term" value="F:calcium ion binding"/>
    <property type="evidence" value="ECO:0007669"/>
    <property type="project" value="InterPro"/>
</dbReference>
<dbReference type="InterPro" id="IPR011049">
    <property type="entry name" value="Serralysin-like_metalloprot_C"/>
</dbReference>
<dbReference type="EMBL" id="NHON01000027">
    <property type="protein sequence ID" value="OWJ66202.1"/>
    <property type="molecule type" value="Genomic_DNA"/>
</dbReference>
<reference evidence="4" key="1">
    <citation type="submission" date="2017-05" db="EMBL/GenBank/DDBJ databases">
        <authorList>
            <person name="Macchi M."/>
            <person name="Festa S."/>
            <person name="Coppotelli B.M."/>
            <person name="Morelli I.S."/>
        </authorList>
    </citation>
    <scope>NUCLEOTIDE SEQUENCE [LARGE SCALE GENOMIC DNA]</scope>
    <source>
        <strain evidence="4">I</strain>
    </source>
</reference>
<dbReference type="Gene3D" id="2.150.10.10">
    <property type="entry name" value="Serralysin-like metalloprotease, C-terminal"/>
    <property type="match status" value="3"/>
</dbReference>
<evidence type="ECO:0000313" key="4">
    <source>
        <dbReference type="Proteomes" id="UP000196655"/>
    </source>
</evidence>
<dbReference type="PANTHER" id="PTHR38340:SF1">
    <property type="entry name" value="S-LAYER PROTEIN"/>
    <property type="match status" value="1"/>
</dbReference>
<dbReference type="SUPFAM" id="SSF51120">
    <property type="entry name" value="beta-Roll"/>
    <property type="match status" value="3"/>
</dbReference>
<comment type="subcellular location">
    <subcellularLocation>
        <location evidence="1">Secreted</location>
    </subcellularLocation>
</comment>
<dbReference type="PROSITE" id="PS00330">
    <property type="entry name" value="HEMOLYSIN_CALCIUM"/>
    <property type="match status" value="3"/>
</dbReference>
<dbReference type="RefSeq" id="WP_088151972.1">
    <property type="nucleotide sequence ID" value="NZ_NHON01000027.1"/>
</dbReference>
<gene>
    <name evidence="3" type="ORF">BWR60_15735</name>
</gene>
<proteinExistence type="predicted"/>
<accession>A0A211ZLR0</accession>
<protein>
    <submittedName>
        <fullName evidence="3">Uncharacterized protein</fullName>
    </submittedName>
</protein>
<dbReference type="PANTHER" id="PTHR38340">
    <property type="entry name" value="S-LAYER PROTEIN"/>
    <property type="match status" value="1"/>
</dbReference>
<evidence type="ECO:0000256" key="2">
    <source>
        <dbReference type="ARBA" id="ARBA00022525"/>
    </source>
</evidence>
<evidence type="ECO:0000313" key="3">
    <source>
        <dbReference type="EMBL" id="OWJ66202.1"/>
    </source>
</evidence>
<dbReference type="GO" id="GO:0005576">
    <property type="term" value="C:extracellular region"/>
    <property type="evidence" value="ECO:0007669"/>
    <property type="project" value="UniProtKB-SubCell"/>
</dbReference>
<keyword evidence="2" id="KW-0964">Secreted</keyword>
<name>A0A211ZLR0_9PROT</name>
<evidence type="ECO:0000256" key="1">
    <source>
        <dbReference type="ARBA" id="ARBA00004613"/>
    </source>
</evidence>
<dbReference type="InterPro" id="IPR018511">
    <property type="entry name" value="Hemolysin-typ_Ca-bd_CS"/>
</dbReference>
<dbReference type="PRINTS" id="PR00313">
    <property type="entry name" value="CABNDNGRPT"/>
</dbReference>
<dbReference type="AlphaFoldDB" id="A0A211ZLR0"/>
<dbReference type="InterPro" id="IPR050557">
    <property type="entry name" value="RTX_toxin/Mannuronan_C5-epim"/>
</dbReference>
<dbReference type="Proteomes" id="UP000196655">
    <property type="component" value="Unassembled WGS sequence"/>
</dbReference>
<organism evidence="3 4">
    <name type="scientific">Inquilinus limosus</name>
    <dbReference type="NCBI Taxonomy" id="171674"/>
    <lineage>
        <taxon>Bacteria</taxon>
        <taxon>Pseudomonadati</taxon>
        <taxon>Pseudomonadota</taxon>
        <taxon>Alphaproteobacteria</taxon>
        <taxon>Rhodospirillales</taxon>
        <taxon>Rhodospirillaceae</taxon>
        <taxon>Inquilinus</taxon>
    </lineage>
</organism>